<evidence type="ECO:0000256" key="14">
    <source>
        <dbReference type="ARBA" id="ARBA00025712"/>
    </source>
</evidence>
<keyword evidence="8" id="KW-1133">Transmembrane helix</keyword>
<dbReference type="InterPro" id="IPR036922">
    <property type="entry name" value="Rieske_2Fe-2S_sf"/>
</dbReference>
<evidence type="ECO:0000313" key="23">
    <source>
        <dbReference type="Proteomes" id="UP000006265"/>
    </source>
</evidence>
<organism evidence="22 23">
    <name type="scientific">Mycolicibacterium hassiacum (strain DSM 44199 / CIP 105218 / JCM 12690 / 3849)</name>
    <name type="common">Mycobacterium hassiacum</name>
    <dbReference type="NCBI Taxonomy" id="1122247"/>
    <lineage>
        <taxon>Bacteria</taxon>
        <taxon>Bacillati</taxon>
        <taxon>Actinomycetota</taxon>
        <taxon>Actinomycetes</taxon>
        <taxon>Mycobacteriales</taxon>
        <taxon>Mycobacteriaceae</taxon>
        <taxon>Mycolicibacterium</taxon>
    </lineage>
</organism>
<comment type="pathway">
    <text evidence="3">Hormone biosynthesis.</text>
</comment>
<comment type="subcellular location">
    <subcellularLocation>
        <location evidence="2">Membrane</location>
    </subcellularLocation>
</comment>
<keyword evidence="4" id="KW-0812">Transmembrane</keyword>
<keyword evidence="11" id="KW-0411">Iron-sulfur</keyword>
<dbReference type="Pfam" id="PF00355">
    <property type="entry name" value="Rieske"/>
    <property type="match status" value="1"/>
</dbReference>
<keyword evidence="5" id="KW-0001">2Fe-2S</keyword>
<dbReference type="GO" id="GO:0008203">
    <property type="term" value="P:cholesterol metabolic process"/>
    <property type="evidence" value="ECO:0007669"/>
    <property type="project" value="InterPro"/>
</dbReference>
<evidence type="ECO:0000256" key="2">
    <source>
        <dbReference type="ARBA" id="ARBA00004370"/>
    </source>
</evidence>
<dbReference type="eggNOG" id="COG4638">
    <property type="taxonomic scope" value="Bacteria"/>
</dbReference>
<dbReference type="OrthoDB" id="5243643at2"/>
<dbReference type="InterPro" id="IPR050584">
    <property type="entry name" value="Cholesterol_7-desaturase"/>
</dbReference>
<comment type="pathway">
    <text evidence="14">Steroid hormone biosynthesis; dafachronic acid biosynthesis.</text>
</comment>
<dbReference type="AlphaFoldDB" id="K5BJ62"/>
<dbReference type="InterPro" id="IPR045605">
    <property type="entry name" value="KshA-like_C"/>
</dbReference>
<evidence type="ECO:0000256" key="8">
    <source>
        <dbReference type="ARBA" id="ARBA00022989"/>
    </source>
</evidence>
<comment type="catalytic activity">
    <reaction evidence="19">
        <text>cholesterol + NADH + O2 + H(+) = 7-dehydrocholesterol + NAD(+) + 2 H2O</text>
        <dbReference type="Rhea" id="RHEA:51644"/>
        <dbReference type="ChEBI" id="CHEBI:15377"/>
        <dbReference type="ChEBI" id="CHEBI:15378"/>
        <dbReference type="ChEBI" id="CHEBI:15379"/>
        <dbReference type="ChEBI" id="CHEBI:16113"/>
        <dbReference type="ChEBI" id="CHEBI:17759"/>
        <dbReference type="ChEBI" id="CHEBI:57540"/>
        <dbReference type="ChEBI" id="CHEBI:57945"/>
        <dbReference type="EC" id="1.14.19.21"/>
    </reaction>
    <physiologicalReaction direction="left-to-right" evidence="19">
        <dbReference type="Rhea" id="RHEA:51645"/>
    </physiologicalReaction>
</comment>
<evidence type="ECO:0000256" key="10">
    <source>
        <dbReference type="ARBA" id="ARBA00023004"/>
    </source>
</evidence>
<evidence type="ECO:0000256" key="19">
    <source>
        <dbReference type="ARBA" id="ARBA00047853"/>
    </source>
</evidence>
<evidence type="ECO:0000256" key="13">
    <source>
        <dbReference type="ARBA" id="ARBA00023221"/>
    </source>
</evidence>
<dbReference type="PROSITE" id="PS51296">
    <property type="entry name" value="RIESKE"/>
    <property type="match status" value="1"/>
</dbReference>
<evidence type="ECO:0000256" key="6">
    <source>
        <dbReference type="ARBA" id="ARBA00022723"/>
    </source>
</evidence>
<feature type="domain" description="Rieske" evidence="21">
    <location>
        <begin position="22"/>
        <end position="126"/>
    </location>
</feature>
<gene>
    <name evidence="22" type="ORF">C731_3299</name>
</gene>
<evidence type="ECO:0000256" key="4">
    <source>
        <dbReference type="ARBA" id="ARBA00022692"/>
    </source>
</evidence>
<evidence type="ECO:0000256" key="20">
    <source>
        <dbReference type="ARBA" id="ARBA00049548"/>
    </source>
</evidence>
<dbReference type="GO" id="GO:0005737">
    <property type="term" value="C:cytoplasm"/>
    <property type="evidence" value="ECO:0007669"/>
    <property type="project" value="TreeGrafter"/>
</dbReference>
<evidence type="ECO:0000256" key="9">
    <source>
        <dbReference type="ARBA" id="ARBA00023002"/>
    </source>
</evidence>
<dbReference type="GO" id="GO:0016042">
    <property type="term" value="P:lipid catabolic process"/>
    <property type="evidence" value="ECO:0007669"/>
    <property type="project" value="UniProtKB-KW"/>
</dbReference>
<dbReference type="EMBL" id="AMRA01000095">
    <property type="protein sequence ID" value="EKF22559.1"/>
    <property type="molecule type" value="Genomic_DNA"/>
</dbReference>
<reference evidence="22 23" key="1">
    <citation type="journal article" date="2012" name="J. Bacteriol.">
        <title>Genome sequence of Mycobacterium hassiacum DSM 44199, a rare source of heat-stable mycobacterial proteins.</title>
        <authorList>
            <person name="Tiago I."/>
            <person name="Maranha A."/>
            <person name="Mendes V."/>
            <person name="Alarico S."/>
            <person name="Moynihan P.J."/>
            <person name="Clarke A.J."/>
            <person name="Macedo-Ribeiro S."/>
            <person name="Pereira P.J."/>
            <person name="Empadinhas N."/>
        </authorList>
    </citation>
    <scope>NUCLEOTIDE SEQUENCE [LARGE SCALE GENOMIC DNA]</scope>
    <source>
        <strain evidence="23">DSM 44199 / CIP 105218 / JCM 12690 / 3849</strain>
    </source>
</reference>
<keyword evidence="12" id="KW-0472">Membrane</keyword>
<keyword evidence="6" id="KW-0479">Metal-binding</keyword>
<dbReference type="PANTHER" id="PTHR21266:SF32">
    <property type="entry name" value="CHOLESTEROL 7-DESATURASE NVD"/>
    <property type="match status" value="1"/>
</dbReference>
<dbReference type="GO" id="GO:0051537">
    <property type="term" value="F:2 iron, 2 sulfur cluster binding"/>
    <property type="evidence" value="ECO:0007669"/>
    <property type="project" value="UniProtKB-KW"/>
</dbReference>
<dbReference type="GO" id="GO:0004497">
    <property type="term" value="F:monooxygenase activity"/>
    <property type="evidence" value="ECO:0007669"/>
    <property type="project" value="UniProtKB-ARBA"/>
</dbReference>
<dbReference type="GO" id="GO:0170056">
    <property type="term" value="F:cholesterol 7-desaturase [NAD(P)H] activity"/>
    <property type="evidence" value="ECO:0007669"/>
    <property type="project" value="UniProtKB-EC"/>
</dbReference>
<evidence type="ECO:0000256" key="12">
    <source>
        <dbReference type="ARBA" id="ARBA00023136"/>
    </source>
</evidence>
<evidence type="ECO:0000256" key="11">
    <source>
        <dbReference type="ARBA" id="ARBA00023014"/>
    </source>
</evidence>
<accession>K5BJ62</accession>
<dbReference type="GO" id="GO:0016020">
    <property type="term" value="C:membrane"/>
    <property type="evidence" value="ECO:0007669"/>
    <property type="project" value="UniProtKB-SubCell"/>
</dbReference>
<evidence type="ECO:0000256" key="5">
    <source>
        <dbReference type="ARBA" id="ARBA00022714"/>
    </source>
</evidence>
<keyword evidence="13" id="KW-0443">Lipid metabolism</keyword>
<name>K5BJ62_MYCHD</name>
<proteinExistence type="inferred from homology"/>
<comment type="catalytic activity">
    <reaction evidence="20">
        <text>cholesterol + NADPH + O2 + H(+) = 7-dehydrocholesterol + NADP(+) + 2 H2O</text>
        <dbReference type="Rhea" id="RHEA:45024"/>
        <dbReference type="ChEBI" id="CHEBI:15377"/>
        <dbReference type="ChEBI" id="CHEBI:15378"/>
        <dbReference type="ChEBI" id="CHEBI:15379"/>
        <dbReference type="ChEBI" id="CHEBI:16113"/>
        <dbReference type="ChEBI" id="CHEBI:17759"/>
        <dbReference type="ChEBI" id="CHEBI:57783"/>
        <dbReference type="ChEBI" id="CHEBI:58349"/>
        <dbReference type="EC" id="1.14.19.21"/>
    </reaction>
    <physiologicalReaction direction="left-to-right" evidence="20">
        <dbReference type="Rhea" id="RHEA:45025"/>
    </physiologicalReaction>
</comment>
<protein>
    <recommendedName>
        <fullName evidence="16">cholesterol 7-desaturase</fullName>
        <ecNumber evidence="16">1.14.19.21</ecNumber>
    </recommendedName>
    <alternativeName>
        <fullName evidence="17">Rieske-type oxygenase</fullName>
    </alternativeName>
</protein>
<evidence type="ECO:0000259" key="21">
    <source>
        <dbReference type="PROSITE" id="PS51296"/>
    </source>
</evidence>
<evidence type="ECO:0000256" key="18">
    <source>
        <dbReference type="ARBA" id="ARBA00046982"/>
    </source>
</evidence>
<sequence length="346" mass="39287">MSLAAEPRTGDRLRPHWMPTGWFQVGWSTDFPQGDVRPLRYFGSELVAYRDSGGTLRILDGHCRHLGGHLGYGGRVEGDCVVCPFHGWHWNPAGRNTHIPYQPDRPNKARRLRVWPVHERDGVVYIWHDALGRKPGSEPPNIFTDVAPHTVALEYHRCAPYGQIKFESLTLHPQLVVENAADPMHFRFVHGVRHFPVFLRRWEDEKHWFSQIGFGSRWREWQPDSHDGDTLSILNAGIGLSYTALSGSLNTLILLGTTPVDVGVSDMFQTVFLEKLPGDDPEVLRTRMAQATAQLPNDIAIWTRQRFEEPPALASAEGRAFRELRRWSRRWYPEIDGVAPLAGAGA</sequence>
<comment type="cofactor">
    <cofactor evidence="1">
        <name>Fe cation</name>
        <dbReference type="ChEBI" id="CHEBI:24875"/>
    </cofactor>
</comment>
<dbReference type="Gene3D" id="3.90.380.10">
    <property type="entry name" value="Naphthalene 1,2-dioxygenase Alpha Subunit, Chain A, domain 1"/>
    <property type="match status" value="1"/>
</dbReference>
<keyword evidence="7" id="KW-0442">Lipid degradation</keyword>
<comment type="similarity">
    <text evidence="15">Belongs to the cholesterol 7-desaturase family.</text>
</comment>
<comment type="subunit">
    <text evidence="18">Homotrimer. The two-component system 3-ketosteroid-9-alpha-monooxygenase is composed of an oxygenase component KshA and a reductase component KshB.</text>
</comment>
<evidence type="ECO:0000256" key="15">
    <source>
        <dbReference type="ARBA" id="ARBA00025729"/>
    </source>
</evidence>
<dbReference type="RefSeq" id="WP_005629444.1">
    <property type="nucleotide sequence ID" value="NZ_AMRA01000095.1"/>
</dbReference>
<dbReference type="SUPFAM" id="SSF50022">
    <property type="entry name" value="ISP domain"/>
    <property type="match status" value="1"/>
</dbReference>
<dbReference type="Proteomes" id="UP000006265">
    <property type="component" value="Unassembled WGS sequence"/>
</dbReference>
<dbReference type="InterPro" id="IPR017941">
    <property type="entry name" value="Rieske_2Fe-2S"/>
</dbReference>
<evidence type="ECO:0000256" key="1">
    <source>
        <dbReference type="ARBA" id="ARBA00001962"/>
    </source>
</evidence>
<dbReference type="EC" id="1.14.19.21" evidence="16"/>
<dbReference type="PATRIC" id="fig|1122247.3.peg.3164"/>
<evidence type="ECO:0000256" key="7">
    <source>
        <dbReference type="ARBA" id="ARBA00022963"/>
    </source>
</evidence>
<dbReference type="SUPFAM" id="SSF55961">
    <property type="entry name" value="Bet v1-like"/>
    <property type="match status" value="1"/>
</dbReference>
<evidence type="ECO:0000313" key="22">
    <source>
        <dbReference type="EMBL" id="EKF22559.1"/>
    </source>
</evidence>
<dbReference type="GO" id="GO:0046872">
    <property type="term" value="F:metal ion binding"/>
    <property type="evidence" value="ECO:0007669"/>
    <property type="project" value="UniProtKB-KW"/>
</dbReference>
<keyword evidence="9" id="KW-0560">Oxidoreductase</keyword>
<evidence type="ECO:0000256" key="3">
    <source>
        <dbReference type="ARBA" id="ARBA00004972"/>
    </source>
</evidence>
<dbReference type="Gene3D" id="2.102.10.10">
    <property type="entry name" value="Rieske [2Fe-2S] iron-sulphur domain"/>
    <property type="match status" value="1"/>
</dbReference>
<dbReference type="STRING" id="1122247.GCA_000379865_04296"/>
<keyword evidence="13" id="KW-0753">Steroid metabolism</keyword>
<comment type="caution">
    <text evidence="22">The sequence shown here is derived from an EMBL/GenBank/DDBJ whole genome shotgun (WGS) entry which is preliminary data.</text>
</comment>
<dbReference type="Pfam" id="PF19298">
    <property type="entry name" value="KshA_C"/>
    <property type="match status" value="1"/>
</dbReference>
<dbReference type="PANTHER" id="PTHR21266">
    <property type="entry name" value="IRON-SULFUR DOMAIN CONTAINING PROTEIN"/>
    <property type="match status" value="1"/>
</dbReference>
<evidence type="ECO:0000256" key="16">
    <source>
        <dbReference type="ARBA" id="ARBA00026095"/>
    </source>
</evidence>
<evidence type="ECO:0000256" key="17">
    <source>
        <dbReference type="ARBA" id="ARBA00030944"/>
    </source>
</evidence>
<keyword evidence="23" id="KW-1185">Reference proteome</keyword>
<keyword evidence="10" id="KW-0408">Iron</keyword>